<reference evidence="6 7" key="1">
    <citation type="submission" date="2022-12" db="EMBL/GenBank/DDBJ databases">
        <title>Chromosome-level genome assembly of true bugs.</title>
        <authorList>
            <person name="Ma L."/>
            <person name="Li H."/>
        </authorList>
    </citation>
    <scope>NUCLEOTIDE SEQUENCE [LARGE SCALE GENOMIC DNA]</scope>
    <source>
        <strain evidence="6">Lab_2022b</strain>
    </source>
</reference>
<dbReference type="PANTHER" id="PTHR10183:SF379">
    <property type="entry name" value="CALPAIN-5"/>
    <property type="match status" value="1"/>
</dbReference>
<dbReference type="PANTHER" id="PTHR10183">
    <property type="entry name" value="CALPAIN"/>
    <property type="match status" value="1"/>
</dbReference>
<name>A0AAW1DQB2_9HEMI</name>
<dbReference type="GO" id="GO:0006508">
    <property type="term" value="P:proteolysis"/>
    <property type="evidence" value="ECO:0007669"/>
    <property type="project" value="UniProtKB-KW"/>
</dbReference>
<dbReference type="Gene3D" id="2.60.120.380">
    <property type="match status" value="1"/>
</dbReference>
<dbReference type="SMART" id="SM00720">
    <property type="entry name" value="calpain_III"/>
    <property type="match status" value="1"/>
</dbReference>
<evidence type="ECO:0000313" key="6">
    <source>
        <dbReference type="EMBL" id="KAK9512842.1"/>
    </source>
</evidence>
<dbReference type="GO" id="GO:0004198">
    <property type="term" value="F:calcium-dependent cysteine-type endopeptidase activity"/>
    <property type="evidence" value="ECO:0007669"/>
    <property type="project" value="InterPro"/>
</dbReference>
<keyword evidence="2" id="KW-0645">Protease</keyword>
<comment type="similarity">
    <text evidence="1">Belongs to the peptidase C2 family.</text>
</comment>
<dbReference type="EMBL" id="JAPXFL010000001">
    <property type="protein sequence ID" value="KAK9512842.1"/>
    <property type="molecule type" value="Genomic_DNA"/>
</dbReference>
<dbReference type="Pfam" id="PF01067">
    <property type="entry name" value="Calpain_III"/>
    <property type="match status" value="1"/>
</dbReference>
<dbReference type="GO" id="GO:0005737">
    <property type="term" value="C:cytoplasm"/>
    <property type="evidence" value="ECO:0007669"/>
    <property type="project" value="TreeGrafter"/>
</dbReference>
<accession>A0AAW1DQB2</accession>
<organism evidence="6 7">
    <name type="scientific">Rhynocoris fuscipes</name>
    <dbReference type="NCBI Taxonomy" id="488301"/>
    <lineage>
        <taxon>Eukaryota</taxon>
        <taxon>Metazoa</taxon>
        <taxon>Ecdysozoa</taxon>
        <taxon>Arthropoda</taxon>
        <taxon>Hexapoda</taxon>
        <taxon>Insecta</taxon>
        <taxon>Pterygota</taxon>
        <taxon>Neoptera</taxon>
        <taxon>Paraneoptera</taxon>
        <taxon>Hemiptera</taxon>
        <taxon>Heteroptera</taxon>
        <taxon>Panheteroptera</taxon>
        <taxon>Cimicomorpha</taxon>
        <taxon>Reduviidae</taxon>
        <taxon>Harpactorinae</taxon>
        <taxon>Harpactorini</taxon>
        <taxon>Rhynocoris</taxon>
    </lineage>
</organism>
<dbReference type="InterPro" id="IPR036213">
    <property type="entry name" value="Calpain_III_sf"/>
</dbReference>
<protein>
    <recommendedName>
        <fullName evidence="5">Peptidase C2 calpain domain-containing protein</fullName>
    </recommendedName>
</protein>
<comment type="caution">
    <text evidence="6">The sequence shown here is derived from an EMBL/GenBank/DDBJ whole genome shotgun (WGS) entry which is preliminary data.</text>
</comment>
<proteinExistence type="inferred from homology"/>
<dbReference type="PRINTS" id="PR00704">
    <property type="entry name" value="CALPAIN"/>
</dbReference>
<keyword evidence="3" id="KW-0378">Hydrolase</keyword>
<dbReference type="InterPro" id="IPR022684">
    <property type="entry name" value="Calpain_cysteine_protease"/>
</dbReference>
<evidence type="ECO:0000256" key="3">
    <source>
        <dbReference type="ARBA" id="ARBA00022801"/>
    </source>
</evidence>
<evidence type="ECO:0000256" key="2">
    <source>
        <dbReference type="ARBA" id="ARBA00022670"/>
    </source>
</evidence>
<evidence type="ECO:0000256" key="4">
    <source>
        <dbReference type="ARBA" id="ARBA00022807"/>
    </source>
</evidence>
<keyword evidence="4" id="KW-0788">Thiol protease</keyword>
<dbReference type="SUPFAM" id="SSF49758">
    <property type="entry name" value="Calpain large subunit, middle domain (domain III)"/>
    <property type="match status" value="1"/>
</dbReference>
<gene>
    <name evidence="6" type="ORF">O3M35_001170</name>
</gene>
<evidence type="ECO:0000259" key="5">
    <source>
        <dbReference type="SMART" id="SM00720"/>
    </source>
</evidence>
<dbReference type="InterPro" id="IPR022683">
    <property type="entry name" value="Calpain_III"/>
</dbReference>
<evidence type="ECO:0000256" key="1">
    <source>
        <dbReference type="ARBA" id="ARBA00007623"/>
    </source>
</evidence>
<dbReference type="InterPro" id="IPR022682">
    <property type="entry name" value="Calpain_domain_III"/>
</dbReference>
<keyword evidence="7" id="KW-1185">Reference proteome</keyword>
<dbReference type="AlphaFoldDB" id="A0AAW1DQB2"/>
<feature type="domain" description="Peptidase C2 calpain" evidence="5">
    <location>
        <begin position="6"/>
        <end position="157"/>
    </location>
</feature>
<dbReference type="Proteomes" id="UP001461498">
    <property type="component" value="Unassembled WGS sequence"/>
</dbReference>
<evidence type="ECO:0000313" key="7">
    <source>
        <dbReference type="Proteomes" id="UP001461498"/>
    </source>
</evidence>
<sequence>MYCSGNYQLAELNGEWKAGITAGGSRNDLELFSTNPQFLLSVGPKENHRTSVESYYSEENKFNKIMVSICLEQNQEKPLSHVAYFIYKTDKEERLSAEYFLVVPPEGDTGAFVNWRQLRHEFRLSPGLYVIIPATFLPNIVRKFTLTIQTFPPFYLKELPNCDQSLQ</sequence>